<organism evidence="1 2">
    <name type="scientific">Sipha flava</name>
    <name type="common">yellow sugarcane aphid</name>
    <dbReference type="NCBI Taxonomy" id="143950"/>
    <lineage>
        <taxon>Eukaryota</taxon>
        <taxon>Metazoa</taxon>
        <taxon>Ecdysozoa</taxon>
        <taxon>Arthropoda</taxon>
        <taxon>Hexapoda</taxon>
        <taxon>Insecta</taxon>
        <taxon>Pterygota</taxon>
        <taxon>Neoptera</taxon>
        <taxon>Paraneoptera</taxon>
        <taxon>Hemiptera</taxon>
        <taxon>Sternorrhyncha</taxon>
        <taxon>Aphidomorpha</taxon>
        <taxon>Aphidoidea</taxon>
        <taxon>Aphididae</taxon>
        <taxon>Sipha</taxon>
    </lineage>
</organism>
<reference evidence="2" key="1">
    <citation type="submission" date="2025-08" db="UniProtKB">
        <authorList>
            <consortium name="RefSeq"/>
        </authorList>
    </citation>
    <scope>IDENTIFICATION</scope>
    <source>
        <tissue evidence="2">Whole body</tissue>
    </source>
</reference>
<dbReference type="RefSeq" id="XP_025407378.1">
    <property type="nucleotide sequence ID" value="XM_025551593.1"/>
</dbReference>
<dbReference type="SUPFAM" id="SSF53098">
    <property type="entry name" value="Ribonuclease H-like"/>
    <property type="match status" value="1"/>
</dbReference>
<proteinExistence type="predicted"/>
<evidence type="ECO:0000313" key="2">
    <source>
        <dbReference type="RefSeq" id="XP_025407378.1"/>
    </source>
</evidence>
<keyword evidence="1" id="KW-1185">Reference proteome</keyword>
<dbReference type="GeneID" id="112681326"/>
<protein>
    <submittedName>
        <fullName evidence="2">Uncharacterized protein LOC112681326</fullName>
    </submittedName>
</protein>
<gene>
    <name evidence="2" type="primary">LOC112681326</name>
</gene>
<dbReference type="Proteomes" id="UP000694846">
    <property type="component" value="Unplaced"/>
</dbReference>
<dbReference type="InterPro" id="IPR012337">
    <property type="entry name" value="RNaseH-like_sf"/>
</dbReference>
<dbReference type="AlphaFoldDB" id="A0A8B8F9B8"/>
<accession>A0A8B8F9B8</accession>
<dbReference type="OrthoDB" id="6625366at2759"/>
<name>A0A8B8F9B8_9HEMI</name>
<sequence>MKKTFLKCPKRITVLKEKCPELPNPPRPIITRWGTWINAVKYYCTNFNELKSIIEEFEEESECVRAAKRLFKMPSIQSNLVYIVSNFGFLPGTITKLETRGVLLSKSVDVVNNIQIKHEECNGKIAKLILDKFNKVISKNKGWENIKKINQVLIGETTNDDDLSSSNLNLDNYLSMKYAPITSVDVERSFSMYKNILTPNRPTLLEIGLSPSIPKRETLTPGRMDWSIFKKTLNDNIKLNISLKTTDEVNDALDFLTLSIQSAALSASITKTNKSSHNKTPHHIQILLAEKRMARAKWQKSKYPNDKIKLNQLSNKLKKLIRKHTNDSYNSYVEALTTTNCSLWKATKSLPRLKQPSPLFVKQITLGLSLTSKKLTYSLSTYRNALLLMIFSLVHHN</sequence>
<evidence type="ECO:0000313" key="1">
    <source>
        <dbReference type="Proteomes" id="UP000694846"/>
    </source>
</evidence>